<feature type="region of interest" description="Disordered" evidence="1">
    <location>
        <begin position="1182"/>
        <end position="1218"/>
    </location>
</feature>
<dbReference type="CDD" id="cd00590">
    <property type="entry name" value="RRM_SF"/>
    <property type="match status" value="1"/>
</dbReference>
<evidence type="ECO:0000313" key="2">
    <source>
        <dbReference type="EMBL" id="KAG5511474.1"/>
    </source>
</evidence>
<dbReference type="EMBL" id="JAFJZO010000005">
    <property type="protein sequence ID" value="KAG5511474.1"/>
    <property type="molecule type" value="Genomic_DNA"/>
</dbReference>
<keyword evidence="3" id="KW-1185">Reference proteome</keyword>
<feature type="region of interest" description="Disordered" evidence="1">
    <location>
        <begin position="446"/>
        <end position="466"/>
    </location>
</feature>
<comment type="caution">
    <text evidence="2">The sequence shown here is derived from an EMBL/GenBank/DDBJ whole genome shotgun (WGS) entry which is preliminary data.</text>
</comment>
<dbReference type="Gene3D" id="3.30.70.330">
    <property type="match status" value="1"/>
</dbReference>
<proteinExistence type="predicted"/>
<organism evidence="2 3">
    <name type="scientific">Porcisia hertigi</name>
    <dbReference type="NCBI Taxonomy" id="2761500"/>
    <lineage>
        <taxon>Eukaryota</taxon>
        <taxon>Discoba</taxon>
        <taxon>Euglenozoa</taxon>
        <taxon>Kinetoplastea</taxon>
        <taxon>Metakinetoplastina</taxon>
        <taxon>Trypanosomatida</taxon>
        <taxon>Trypanosomatidae</taxon>
        <taxon>Leishmaniinae</taxon>
        <taxon>Porcisia</taxon>
    </lineage>
</organism>
<reference evidence="2 3" key="1">
    <citation type="submission" date="2021-02" db="EMBL/GenBank/DDBJ databases">
        <title>Porcisia hertigi Genome sequencing and assembly.</title>
        <authorList>
            <person name="Almutairi H."/>
            <person name="Gatherer D."/>
        </authorList>
    </citation>
    <scope>NUCLEOTIDE SEQUENCE [LARGE SCALE GENOMIC DNA]</scope>
    <source>
        <strain evidence="2 3">C119</strain>
    </source>
</reference>
<evidence type="ECO:0000256" key="1">
    <source>
        <dbReference type="SAM" id="MobiDB-lite"/>
    </source>
</evidence>
<feature type="compositionally biased region" description="Low complexity" evidence="1">
    <location>
        <begin position="236"/>
        <end position="249"/>
    </location>
</feature>
<protein>
    <recommendedName>
        <fullName evidence="4">RNA-binding protein</fullName>
    </recommendedName>
</protein>
<feature type="compositionally biased region" description="Low complexity" evidence="1">
    <location>
        <begin position="1187"/>
        <end position="1200"/>
    </location>
</feature>
<name>A0A836LL53_9TRYP</name>
<evidence type="ECO:0008006" key="4">
    <source>
        <dbReference type="Google" id="ProtNLM"/>
    </source>
</evidence>
<dbReference type="OrthoDB" id="262747at2759"/>
<evidence type="ECO:0000313" key="3">
    <source>
        <dbReference type="Proteomes" id="UP000674318"/>
    </source>
</evidence>
<feature type="compositionally biased region" description="Low complexity" evidence="1">
    <location>
        <begin position="449"/>
        <end position="464"/>
    </location>
</feature>
<feature type="compositionally biased region" description="Polar residues" evidence="1">
    <location>
        <begin position="744"/>
        <end position="755"/>
    </location>
</feature>
<dbReference type="RefSeq" id="XP_067759686.1">
    <property type="nucleotide sequence ID" value="XM_067903376.1"/>
</dbReference>
<accession>A0A836LL53</accession>
<sequence>MESSHEEPRCGAAGMAATTTRFSSFVVTSSNDATFAKPSTPATTGSTMPLNPDAQEFRFSPDFADTLYVLNAAAAATPQQWSPAAMTDFSARSAISNNGVSHSRGLPFTPSPASAGSDVMDNEQLVRLTEAYIHNLYDRKCREEGLHMLSVFRLHPRTTNARLYKIFFITGASAAEVLDPSVMPARLSRAFRAVRQRAGVVFCKSKEFAMVGIEKMNDFVPDGQDQRLVVRYCGPDQQATSPSASSQPPHTDSGEQQRGDALSSAMAASTPPNRRTVPPPRHRDASNSRDVFPASVVAMPSLFAGMNPIVSTGTATPAVVGGTTSAAGYDSIDQYFLQKYANQQVYLVGLHNLDPSTTTESLNEMLCRLEALHSELLPRSVSVEGTPHHSGVAVFGSKERAIAAAAALNGFAPVGQRQPVVAHFLGWPTIPQFASPAAHGNVNSATAVTASTPRESRSSPSPAAGVPAVTALVESVERQLRSESLDETQLAEDIQALILCAESGERERERVAAVLQGVLLSMGDRCSTIEGPLSGAFHAVHSRLGIRTQNAPATSVDTSIGARKGEDFFRLIGHALMVLVDNEKADRETRIVAARQCAYLYRYTYMPKTPLRFATLLFRRYEKELLNAKEFRCRRPDAPSSLVEGKEHWPWFTLIDALHEMVRVWSSLDPRTYAQDPSRDEYERFTRTFRGVDMDIRCPAAGSLGAAAVVLSAAAGEQEGGACTPRNSAPNVPVEAANRATFSRGQCSHGTSASAKESHLVTPSARPTPRPILRSFNTPSNLQVRQSTPVTKKECFRTPQVMLASAASNYTRGTSQLSADMESAGMSVSRTQHSAVITPPYPNGHSNSSFRLSSLAPLPGVPTTPVESHASTLLETPTLPTLAFAPATAAGAVSPGGTSTASAPFAERSESKMLEGTVYITKLPSCLSAGKARRLLQHFGDFRKVRLCHDDKETTRGGSAEALAVHNLRFSQLCFGFVEFAESSGARAMIDFFRNEVHKPSAFDFLRVHDTLSFDDTELNQLRYTRANQARNPIYDQHPLDATPTKPSLFGIIEPHRTVGTYLEITAEEVAEALQSLHKDGEEAQQQPQVQVSASSPNHQSIIISTLDYTATLRELLYDSPEIVAPTPQNRSGADADRGGGAFGIAAPPPTCAVHSPSGFPLSKFISTDTLPLVDCADVGRHHHSASDSGDLQGDLSSLAAGSPLYEDDDDGIGMAES</sequence>
<dbReference type="AlphaFoldDB" id="A0A836LL53"/>
<dbReference type="KEGG" id="phet:94293453"/>
<dbReference type="Proteomes" id="UP000674318">
    <property type="component" value="Unassembled WGS sequence"/>
</dbReference>
<dbReference type="GeneID" id="94293453"/>
<dbReference type="InterPro" id="IPR035979">
    <property type="entry name" value="RBD_domain_sf"/>
</dbReference>
<dbReference type="SUPFAM" id="SSF54928">
    <property type="entry name" value="RNA-binding domain, RBD"/>
    <property type="match status" value="1"/>
</dbReference>
<feature type="region of interest" description="Disordered" evidence="1">
    <location>
        <begin position="744"/>
        <end position="776"/>
    </location>
</feature>
<dbReference type="InterPro" id="IPR012677">
    <property type="entry name" value="Nucleotide-bd_a/b_plait_sf"/>
</dbReference>
<gene>
    <name evidence="2" type="ORF">JKF63_07438</name>
</gene>
<feature type="region of interest" description="Disordered" evidence="1">
    <location>
        <begin position="236"/>
        <end position="289"/>
    </location>
</feature>
<dbReference type="GO" id="GO:0003676">
    <property type="term" value="F:nucleic acid binding"/>
    <property type="evidence" value="ECO:0007669"/>
    <property type="project" value="InterPro"/>
</dbReference>
<feature type="region of interest" description="Disordered" evidence="1">
    <location>
        <begin position="1124"/>
        <end position="1143"/>
    </location>
</feature>